<name>A0ABQ6N2J5_9STRA</name>
<feature type="transmembrane region" description="Helical" evidence="6">
    <location>
        <begin position="304"/>
        <end position="329"/>
    </location>
</feature>
<dbReference type="PANTHER" id="PTHR23506">
    <property type="entry name" value="GH10249P"/>
    <property type="match status" value="1"/>
</dbReference>
<dbReference type="PROSITE" id="PS50850">
    <property type="entry name" value="MFS"/>
    <property type="match status" value="1"/>
</dbReference>
<sequence>MAPQDAVPLKLSLAVVWFSLFCDYTLLTIAVPIFPQLGKSDFATGILFSTKAMLQVLSAPVVARYIDAFNLEPLVLGLAVEAVSTLTFAFTDNYAWWCCARAISGIASSCIISSGFLHIQRRYRDDNEGMGVAMSIVTTGIISGVTFGPPIGGLLFDIHHSVPFFFLILLIGVAMAGVIVLQRRLEASGALNSITAGPVGTLADFREKLKGLMMDKHITVTLLALFCANAAISCLEATFGNYMEDQFGFTVGQVGMLYVIGAVPSVIGSKIAGPLGNKYMRWKVVMAGLLIQGGFYALGPKTNFGVEIISLIMLGLGMGLVDGAAPALLGQRSEAAHGGTGVVYTLNTMAVQVGFVFGPIVGSGIMELYGFAVMSVILGAFMCLVAPLMLINRGMEKEVEKKKEGDKMSLRGSAEKL</sequence>
<feature type="transmembrane region" description="Helical" evidence="6">
    <location>
        <begin position="246"/>
        <end position="267"/>
    </location>
</feature>
<reference evidence="8 9" key="1">
    <citation type="journal article" date="2023" name="Commun. Biol.">
        <title>Genome analysis of Parmales, the sister group of diatoms, reveals the evolutionary specialization of diatoms from phago-mixotrophs to photoautotrophs.</title>
        <authorList>
            <person name="Ban H."/>
            <person name="Sato S."/>
            <person name="Yoshikawa S."/>
            <person name="Yamada K."/>
            <person name="Nakamura Y."/>
            <person name="Ichinomiya M."/>
            <person name="Sato N."/>
            <person name="Blanc-Mathieu R."/>
            <person name="Endo H."/>
            <person name="Kuwata A."/>
            <person name="Ogata H."/>
        </authorList>
    </citation>
    <scope>NUCLEOTIDE SEQUENCE [LARGE SCALE GENOMIC DNA]</scope>
</reference>
<feature type="transmembrane region" description="Helical" evidence="6">
    <location>
        <begin position="279"/>
        <end position="298"/>
    </location>
</feature>
<evidence type="ECO:0000313" key="8">
    <source>
        <dbReference type="EMBL" id="GMI39006.1"/>
    </source>
</evidence>
<dbReference type="SUPFAM" id="SSF103473">
    <property type="entry name" value="MFS general substrate transporter"/>
    <property type="match status" value="1"/>
</dbReference>
<dbReference type="InterPro" id="IPR020846">
    <property type="entry name" value="MFS_dom"/>
</dbReference>
<dbReference type="InterPro" id="IPR050930">
    <property type="entry name" value="MFS_Vesicular_Transporter"/>
</dbReference>
<evidence type="ECO:0000256" key="5">
    <source>
        <dbReference type="ARBA" id="ARBA00023136"/>
    </source>
</evidence>
<accession>A0ABQ6N2J5</accession>
<feature type="transmembrane region" description="Helical" evidence="6">
    <location>
        <begin position="368"/>
        <end position="391"/>
    </location>
</feature>
<proteinExistence type="predicted"/>
<keyword evidence="9" id="KW-1185">Reference proteome</keyword>
<keyword evidence="3 6" id="KW-0812">Transmembrane</keyword>
<comment type="caution">
    <text evidence="8">The sequence shown here is derived from an EMBL/GenBank/DDBJ whole genome shotgun (WGS) entry which is preliminary data.</text>
</comment>
<feature type="transmembrane region" description="Helical" evidence="6">
    <location>
        <begin position="341"/>
        <end position="362"/>
    </location>
</feature>
<keyword evidence="4 6" id="KW-1133">Transmembrane helix</keyword>
<evidence type="ECO:0000259" key="7">
    <source>
        <dbReference type="PROSITE" id="PS50850"/>
    </source>
</evidence>
<keyword evidence="2" id="KW-0813">Transport</keyword>
<organism evidence="8 9">
    <name type="scientific">Tetraparma gracilis</name>
    <dbReference type="NCBI Taxonomy" id="2962635"/>
    <lineage>
        <taxon>Eukaryota</taxon>
        <taxon>Sar</taxon>
        <taxon>Stramenopiles</taxon>
        <taxon>Ochrophyta</taxon>
        <taxon>Bolidophyceae</taxon>
        <taxon>Parmales</taxon>
        <taxon>Triparmaceae</taxon>
        <taxon>Tetraparma</taxon>
    </lineage>
</organism>
<dbReference type="InterPro" id="IPR011701">
    <property type="entry name" value="MFS"/>
</dbReference>
<dbReference type="Proteomes" id="UP001165060">
    <property type="component" value="Unassembled WGS sequence"/>
</dbReference>
<dbReference type="Pfam" id="PF07690">
    <property type="entry name" value="MFS_1"/>
    <property type="match status" value="1"/>
</dbReference>
<dbReference type="PANTHER" id="PTHR23506:SF23">
    <property type="entry name" value="GH10249P"/>
    <property type="match status" value="1"/>
</dbReference>
<feature type="transmembrane region" description="Helical" evidence="6">
    <location>
        <begin position="162"/>
        <end position="181"/>
    </location>
</feature>
<dbReference type="EMBL" id="BRYB01003577">
    <property type="protein sequence ID" value="GMI39006.1"/>
    <property type="molecule type" value="Genomic_DNA"/>
</dbReference>
<feature type="domain" description="Major facilitator superfamily (MFS) profile" evidence="7">
    <location>
        <begin position="217"/>
        <end position="417"/>
    </location>
</feature>
<evidence type="ECO:0000256" key="4">
    <source>
        <dbReference type="ARBA" id="ARBA00022989"/>
    </source>
</evidence>
<feature type="transmembrane region" description="Helical" evidence="6">
    <location>
        <begin position="131"/>
        <end position="156"/>
    </location>
</feature>
<evidence type="ECO:0000256" key="6">
    <source>
        <dbReference type="SAM" id="Phobius"/>
    </source>
</evidence>
<evidence type="ECO:0000256" key="1">
    <source>
        <dbReference type="ARBA" id="ARBA00004141"/>
    </source>
</evidence>
<dbReference type="InterPro" id="IPR036259">
    <property type="entry name" value="MFS_trans_sf"/>
</dbReference>
<feature type="transmembrane region" description="Helical" evidence="6">
    <location>
        <begin position="94"/>
        <end position="119"/>
    </location>
</feature>
<evidence type="ECO:0000313" key="9">
    <source>
        <dbReference type="Proteomes" id="UP001165060"/>
    </source>
</evidence>
<evidence type="ECO:0000256" key="3">
    <source>
        <dbReference type="ARBA" id="ARBA00022692"/>
    </source>
</evidence>
<feature type="transmembrane region" description="Helical" evidence="6">
    <location>
        <begin position="218"/>
        <end position="240"/>
    </location>
</feature>
<dbReference type="Gene3D" id="1.20.1250.20">
    <property type="entry name" value="MFS general substrate transporter like domains"/>
    <property type="match status" value="2"/>
</dbReference>
<comment type="subcellular location">
    <subcellularLocation>
        <location evidence="1">Membrane</location>
        <topology evidence="1">Multi-pass membrane protein</topology>
    </subcellularLocation>
</comment>
<evidence type="ECO:0000256" key="2">
    <source>
        <dbReference type="ARBA" id="ARBA00022448"/>
    </source>
</evidence>
<gene>
    <name evidence="8" type="ORF">TeGR_g7142</name>
</gene>
<protein>
    <recommendedName>
        <fullName evidence="7">Major facilitator superfamily (MFS) profile domain-containing protein</fullName>
    </recommendedName>
</protein>
<feature type="transmembrane region" description="Helical" evidence="6">
    <location>
        <begin position="12"/>
        <end position="34"/>
    </location>
</feature>
<keyword evidence="5 6" id="KW-0472">Membrane</keyword>